<name>A0A8S9PQD2_BRACR</name>
<feature type="compositionally biased region" description="Basic and acidic residues" evidence="1">
    <location>
        <begin position="245"/>
        <end position="254"/>
    </location>
</feature>
<feature type="region of interest" description="Disordered" evidence="1">
    <location>
        <begin position="94"/>
        <end position="396"/>
    </location>
</feature>
<gene>
    <name evidence="2" type="ORF">F2Q69_00048383</name>
</gene>
<dbReference type="Proteomes" id="UP000712600">
    <property type="component" value="Unassembled WGS sequence"/>
</dbReference>
<dbReference type="EMBL" id="QGKX02001347">
    <property type="protein sequence ID" value="KAF3524205.1"/>
    <property type="molecule type" value="Genomic_DNA"/>
</dbReference>
<organism evidence="2 3">
    <name type="scientific">Brassica cretica</name>
    <name type="common">Mustard</name>
    <dbReference type="NCBI Taxonomy" id="69181"/>
    <lineage>
        <taxon>Eukaryota</taxon>
        <taxon>Viridiplantae</taxon>
        <taxon>Streptophyta</taxon>
        <taxon>Embryophyta</taxon>
        <taxon>Tracheophyta</taxon>
        <taxon>Spermatophyta</taxon>
        <taxon>Magnoliopsida</taxon>
        <taxon>eudicotyledons</taxon>
        <taxon>Gunneridae</taxon>
        <taxon>Pentapetalae</taxon>
        <taxon>rosids</taxon>
        <taxon>malvids</taxon>
        <taxon>Brassicales</taxon>
        <taxon>Brassicaceae</taxon>
        <taxon>Brassiceae</taxon>
        <taxon>Brassica</taxon>
    </lineage>
</organism>
<feature type="compositionally biased region" description="Polar residues" evidence="1">
    <location>
        <begin position="317"/>
        <end position="338"/>
    </location>
</feature>
<reference evidence="2" key="1">
    <citation type="submission" date="2019-12" db="EMBL/GenBank/DDBJ databases">
        <title>Genome sequencing and annotation of Brassica cretica.</title>
        <authorList>
            <person name="Studholme D.J."/>
            <person name="Sarris P."/>
        </authorList>
    </citation>
    <scope>NUCLEOTIDE SEQUENCE</scope>
    <source>
        <strain evidence="2">PFS-109/04</strain>
        <tissue evidence="2">Leaf</tissue>
    </source>
</reference>
<evidence type="ECO:0000313" key="2">
    <source>
        <dbReference type="EMBL" id="KAF3524205.1"/>
    </source>
</evidence>
<feature type="compositionally biased region" description="Basic and acidic residues" evidence="1">
    <location>
        <begin position="262"/>
        <end position="293"/>
    </location>
</feature>
<protein>
    <submittedName>
        <fullName evidence="2">Uncharacterized protein</fullName>
    </submittedName>
</protein>
<sequence>MTVRPAQAARGVLPKKKDKEKVTFAEGSSSNSGLDSRLQGMEERIFEFMGEGFVGLHFTVETKLESLGSRMSDIEKNQRLLRRRAEKIEDMLTSIESKVEPSHGEDMDFRQWDYGTHEEKDKANSEKDKANAEQEAGKEKDNIENTEQEAERKNENSDEKEGEEKEADDNAQQEGEKEKENSEADEQDKEDSESESETDELKKLKERSRALADKLWKEIEADEEDVGGKQDEEEGEEKEAETREDDQKEVGGKDDQEEEVEGKESETREQEKEKSETDEVESEAREAEIEKRTPAPPRGNQTEGTPKDDHNEPRVETNITDETPTPPRGNQTGGTSTPPRGKTKAMAARRLVTKPMEEEPGKSEKVVEKVVESEAREAEIEKGTSTPPRGNQTEELPKMITMSLGLRRIEPMKLQHHHVESDKGNSHTTTW</sequence>
<evidence type="ECO:0000313" key="3">
    <source>
        <dbReference type="Proteomes" id="UP000712600"/>
    </source>
</evidence>
<feature type="compositionally biased region" description="Basic and acidic residues" evidence="1">
    <location>
        <begin position="97"/>
        <end position="163"/>
    </location>
</feature>
<accession>A0A8S9PQD2</accession>
<feature type="compositionally biased region" description="Polar residues" evidence="1">
    <location>
        <begin position="383"/>
        <end position="394"/>
    </location>
</feature>
<feature type="region of interest" description="Disordered" evidence="1">
    <location>
        <begin position="1"/>
        <end position="36"/>
    </location>
</feature>
<proteinExistence type="predicted"/>
<feature type="compositionally biased region" description="Acidic residues" evidence="1">
    <location>
        <begin position="183"/>
        <end position="198"/>
    </location>
</feature>
<feature type="compositionally biased region" description="Basic and acidic residues" evidence="1">
    <location>
        <begin position="355"/>
        <end position="382"/>
    </location>
</feature>
<dbReference type="AlphaFoldDB" id="A0A8S9PQD2"/>
<comment type="caution">
    <text evidence="2">The sequence shown here is derived from an EMBL/GenBank/DDBJ whole genome shotgun (WGS) entry which is preliminary data.</text>
</comment>
<feature type="compositionally biased region" description="Basic and acidic residues" evidence="1">
    <location>
        <begin position="199"/>
        <end position="219"/>
    </location>
</feature>
<feature type="compositionally biased region" description="Acidic residues" evidence="1">
    <location>
        <begin position="220"/>
        <end position="244"/>
    </location>
</feature>
<evidence type="ECO:0000256" key="1">
    <source>
        <dbReference type="SAM" id="MobiDB-lite"/>
    </source>
</evidence>
<feature type="compositionally biased region" description="Basic and acidic residues" evidence="1">
    <location>
        <begin position="305"/>
        <end position="315"/>
    </location>
</feature>